<dbReference type="CDD" id="cd01392">
    <property type="entry name" value="HTH_LacI"/>
    <property type="match status" value="1"/>
</dbReference>
<dbReference type="Pfam" id="PF00356">
    <property type="entry name" value="LacI"/>
    <property type="match status" value="1"/>
</dbReference>
<feature type="compositionally biased region" description="Gly residues" evidence="4">
    <location>
        <begin position="354"/>
        <end position="367"/>
    </location>
</feature>
<organism evidence="6 7">
    <name type="scientific">Kineococcus aurantiacus</name>
    <dbReference type="NCBI Taxonomy" id="37633"/>
    <lineage>
        <taxon>Bacteria</taxon>
        <taxon>Bacillati</taxon>
        <taxon>Actinomycetota</taxon>
        <taxon>Actinomycetes</taxon>
        <taxon>Kineosporiales</taxon>
        <taxon>Kineosporiaceae</taxon>
        <taxon>Kineococcus</taxon>
    </lineage>
</organism>
<dbReference type="RefSeq" id="WP_179755327.1">
    <property type="nucleotide sequence ID" value="NZ_BAAAGN010000013.1"/>
</dbReference>
<sequence length="367" mass="39027">MHDSAVTPPGREPVTGYDVARAAGVSQSTVSRALRGDARVVPETRELVLRVAREMGYVVNASARSLITRRTSSVAIVSGDLRNPSYPVLIGTLQKQFHAHGYRVVLLSDHEEESGEFEHSLGGLRGGIVDGIVYISARTTSPVVADLLDAGMPVVVLNRDVDAELGGRVDRVTSDNVEGGRLAARHLHAIGARRPAMVAGPRDNPSLARRERGFRSELAALGLPLPRQRVRRGQVDPRTGLEGALSLLGDTAAGERPDALFCQTDYIALGALDAAGRLGLSVPDDVAVIGYNDLDWAGWSMIDLTTVRQPLVEMAEAAASAMLARMANPDLPPVHRVFDVELVERGSTRRGARRGGAGGARGGVTHS</sequence>
<evidence type="ECO:0000256" key="2">
    <source>
        <dbReference type="ARBA" id="ARBA00023125"/>
    </source>
</evidence>
<dbReference type="CDD" id="cd06278">
    <property type="entry name" value="PBP1_LacI-like"/>
    <property type="match status" value="1"/>
</dbReference>
<evidence type="ECO:0000256" key="1">
    <source>
        <dbReference type="ARBA" id="ARBA00023015"/>
    </source>
</evidence>
<dbReference type="GO" id="GO:0003700">
    <property type="term" value="F:DNA-binding transcription factor activity"/>
    <property type="evidence" value="ECO:0007669"/>
    <property type="project" value="TreeGrafter"/>
</dbReference>
<dbReference type="InterPro" id="IPR010982">
    <property type="entry name" value="Lambda_DNA-bd_dom_sf"/>
</dbReference>
<keyword evidence="3" id="KW-0804">Transcription</keyword>
<gene>
    <name evidence="6" type="ORF">BJ968_004273</name>
</gene>
<proteinExistence type="predicted"/>
<evidence type="ECO:0000313" key="6">
    <source>
        <dbReference type="EMBL" id="NYD24733.1"/>
    </source>
</evidence>
<dbReference type="InterPro" id="IPR028082">
    <property type="entry name" value="Peripla_BP_I"/>
</dbReference>
<dbReference type="SUPFAM" id="SSF53822">
    <property type="entry name" value="Periplasmic binding protein-like I"/>
    <property type="match status" value="1"/>
</dbReference>
<name>A0A7Y9DQB2_9ACTN</name>
<accession>A0A7Y9DQB2</accession>
<evidence type="ECO:0000256" key="4">
    <source>
        <dbReference type="SAM" id="MobiDB-lite"/>
    </source>
</evidence>
<keyword evidence="2" id="KW-0238">DNA-binding</keyword>
<dbReference type="AlphaFoldDB" id="A0A7Y9DQB2"/>
<dbReference type="PANTHER" id="PTHR30146">
    <property type="entry name" value="LACI-RELATED TRANSCRIPTIONAL REPRESSOR"/>
    <property type="match status" value="1"/>
</dbReference>
<dbReference type="PROSITE" id="PS50932">
    <property type="entry name" value="HTH_LACI_2"/>
    <property type="match status" value="1"/>
</dbReference>
<evidence type="ECO:0000259" key="5">
    <source>
        <dbReference type="PROSITE" id="PS50932"/>
    </source>
</evidence>
<dbReference type="Gene3D" id="3.40.50.2300">
    <property type="match status" value="2"/>
</dbReference>
<dbReference type="SUPFAM" id="SSF47413">
    <property type="entry name" value="lambda repressor-like DNA-binding domains"/>
    <property type="match status" value="1"/>
</dbReference>
<dbReference type="SMART" id="SM00354">
    <property type="entry name" value="HTH_LACI"/>
    <property type="match status" value="1"/>
</dbReference>
<comment type="caution">
    <text evidence="6">The sequence shown here is derived from an EMBL/GenBank/DDBJ whole genome shotgun (WGS) entry which is preliminary data.</text>
</comment>
<feature type="domain" description="HTH lacI-type" evidence="5">
    <location>
        <begin position="14"/>
        <end position="68"/>
    </location>
</feature>
<evidence type="ECO:0000256" key="3">
    <source>
        <dbReference type="ARBA" id="ARBA00023163"/>
    </source>
</evidence>
<feature type="region of interest" description="Disordered" evidence="4">
    <location>
        <begin position="348"/>
        <end position="367"/>
    </location>
</feature>
<dbReference type="PANTHER" id="PTHR30146:SF109">
    <property type="entry name" value="HTH-TYPE TRANSCRIPTIONAL REGULATOR GALS"/>
    <property type="match status" value="1"/>
</dbReference>
<dbReference type="Pfam" id="PF13377">
    <property type="entry name" value="Peripla_BP_3"/>
    <property type="match status" value="1"/>
</dbReference>
<dbReference type="EMBL" id="JACCBB010000001">
    <property type="protein sequence ID" value="NYD24733.1"/>
    <property type="molecule type" value="Genomic_DNA"/>
</dbReference>
<protein>
    <submittedName>
        <fullName evidence="6">LacI family transcriptional regulator</fullName>
    </submittedName>
</protein>
<keyword evidence="7" id="KW-1185">Reference proteome</keyword>
<dbReference type="Proteomes" id="UP000521922">
    <property type="component" value="Unassembled WGS sequence"/>
</dbReference>
<keyword evidence="1" id="KW-0805">Transcription regulation</keyword>
<dbReference type="Gene3D" id="1.10.260.40">
    <property type="entry name" value="lambda repressor-like DNA-binding domains"/>
    <property type="match status" value="1"/>
</dbReference>
<evidence type="ECO:0000313" key="7">
    <source>
        <dbReference type="Proteomes" id="UP000521922"/>
    </source>
</evidence>
<dbReference type="InterPro" id="IPR000843">
    <property type="entry name" value="HTH_LacI"/>
</dbReference>
<dbReference type="GO" id="GO:0000976">
    <property type="term" value="F:transcription cis-regulatory region binding"/>
    <property type="evidence" value="ECO:0007669"/>
    <property type="project" value="TreeGrafter"/>
</dbReference>
<dbReference type="InterPro" id="IPR046335">
    <property type="entry name" value="LacI/GalR-like_sensor"/>
</dbReference>
<reference evidence="6 7" key="1">
    <citation type="submission" date="2020-07" db="EMBL/GenBank/DDBJ databases">
        <title>Sequencing the genomes of 1000 actinobacteria strains.</title>
        <authorList>
            <person name="Klenk H.-P."/>
        </authorList>
    </citation>
    <scope>NUCLEOTIDE SEQUENCE [LARGE SCALE GENOMIC DNA]</scope>
    <source>
        <strain evidence="6 7">DSM 7487</strain>
    </source>
</reference>